<proteinExistence type="predicted"/>
<dbReference type="GO" id="GO:0009277">
    <property type="term" value="C:fungal-type cell wall"/>
    <property type="evidence" value="ECO:0007669"/>
    <property type="project" value="TreeGrafter"/>
</dbReference>
<feature type="non-terminal residue" evidence="2">
    <location>
        <position position="263"/>
    </location>
</feature>
<keyword evidence="2" id="KW-0378">Hydrolase</keyword>
<reference evidence="2 3" key="1">
    <citation type="journal article" date="2018" name="Sci. Rep.">
        <title>Comparative genomics provides insights into the lifestyle and reveals functional heterogeneity of dark septate endophytic fungi.</title>
        <authorList>
            <person name="Knapp D.G."/>
            <person name="Nemeth J.B."/>
            <person name="Barry K."/>
            <person name="Hainaut M."/>
            <person name="Henrissat B."/>
            <person name="Johnson J."/>
            <person name="Kuo A."/>
            <person name="Lim J.H.P."/>
            <person name="Lipzen A."/>
            <person name="Nolan M."/>
            <person name="Ohm R.A."/>
            <person name="Tamas L."/>
            <person name="Grigoriev I.V."/>
            <person name="Spatafora J.W."/>
            <person name="Nagy L.G."/>
            <person name="Kovacs G.M."/>
        </authorList>
    </citation>
    <scope>NUCLEOTIDE SEQUENCE [LARGE SCALE GENOMIC DNA]</scope>
    <source>
        <strain evidence="2 3">DSE2036</strain>
    </source>
</reference>
<evidence type="ECO:0000259" key="1">
    <source>
        <dbReference type="Pfam" id="PF11790"/>
    </source>
</evidence>
<evidence type="ECO:0000313" key="3">
    <source>
        <dbReference type="Proteomes" id="UP000244855"/>
    </source>
</evidence>
<keyword evidence="3" id="KW-1185">Reference proteome</keyword>
<dbReference type="OrthoDB" id="43654at2759"/>
<dbReference type="Pfam" id="PF11790">
    <property type="entry name" value="Glyco_hydro_cc"/>
    <property type="match status" value="1"/>
</dbReference>
<evidence type="ECO:0000313" key="2">
    <source>
        <dbReference type="EMBL" id="PVH97277.1"/>
    </source>
</evidence>
<sequence length="263" mass="28993">PSPKRGLCHVPSQEHPYDDAIWTPSNKSQLTWYYNYKTSPSPSFIPHKDLQFVPMLWGASSSDKADDPSFLDTITAQIARGANITHILSFNEPDGPYATGGSNMPIRLAVDVWKTQIEPLRKLGVKVGAPAVTGSPIGLEWLSTWLEACEGGCTPDFVPVHWYGDFEGLARHVGYVVVRFPGLPVWVTEWGFGEAGLEDTQRMFKMSVALLDRWPAVERYAYFGAFRSDVSNVGPNAAMLTEGGLLTDIGSWYMGGEATHEIP</sequence>
<dbReference type="PANTHER" id="PTHR34154">
    <property type="entry name" value="ALKALI-SENSITIVE LINKAGE PROTEIN 1"/>
    <property type="match status" value="1"/>
</dbReference>
<dbReference type="Gene3D" id="3.20.20.80">
    <property type="entry name" value="Glycosidases"/>
    <property type="match status" value="1"/>
</dbReference>
<dbReference type="InterPro" id="IPR017853">
    <property type="entry name" value="GH"/>
</dbReference>
<gene>
    <name evidence="2" type="ORF">DM02DRAFT_497826</name>
</gene>
<name>A0A2V1DGJ6_9PLEO</name>
<dbReference type="AlphaFoldDB" id="A0A2V1DGJ6"/>
<dbReference type="PANTHER" id="PTHR34154:SF3">
    <property type="entry name" value="ALKALI-SENSITIVE LINKAGE PROTEIN 1"/>
    <property type="match status" value="1"/>
</dbReference>
<feature type="non-terminal residue" evidence="2">
    <location>
        <position position="1"/>
    </location>
</feature>
<dbReference type="InterPro" id="IPR024655">
    <property type="entry name" value="Asl1_glyco_hydro_catalytic"/>
</dbReference>
<dbReference type="FunFam" id="3.20.20.80:FF:000207">
    <property type="entry name" value="Glycoside hydrolase family 128 protein"/>
    <property type="match status" value="1"/>
</dbReference>
<dbReference type="GO" id="GO:0071966">
    <property type="term" value="P:fungal-type cell wall polysaccharide metabolic process"/>
    <property type="evidence" value="ECO:0007669"/>
    <property type="project" value="TreeGrafter"/>
</dbReference>
<dbReference type="Proteomes" id="UP000244855">
    <property type="component" value="Unassembled WGS sequence"/>
</dbReference>
<organism evidence="2 3">
    <name type="scientific">Periconia macrospinosa</name>
    <dbReference type="NCBI Taxonomy" id="97972"/>
    <lineage>
        <taxon>Eukaryota</taxon>
        <taxon>Fungi</taxon>
        <taxon>Dikarya</taxon>
        <taxon>Ascomycota</taxon>
        <taxon>Pezizomycotina</taxon>
        <taxon>Dothideomycetes</taxon>
        <taxon>Pleosporomycetidae</taxon>
        <taxon>Pleosporales</taxon>
        <taxon>Massarineae</taxon>
        <taxon>Periconiaceae</taxon>
        <taxon>Periconia</taxon>
    </lineage>
</organism>
<dbReference type="EMBL" id="KZ805440">
    <property type="protein sequence ID" value="PVH97277.1"/>
    <property type="molecule type" value="Genomic_DNA"/>
</dbReference>
<dbReference type="GO" id="GO:0016787">
    <property type="term" value="F:hydrolase activity"/>
    <property type="evidence" value="ECO:0007669"/>
    <property type="project" value="UniProtKB-KW"/>
</dbReference>
<dbReference type="InterPro" id="IPR053183">
    <property type="entry name" value="ASL1"/>
</dbReference>
<dbReference type="SUPFAM" id="SSF51445">
    <property type="entry name" value="(Trans)glycosidases"/>
    <property type="match status" value="1"/>
</dbReference>
<dbReference type="STRING" id="97972.A0A2V1DGJ6"/>
<feature type="domain" description="Asl1-like glycosyl hydrolase catalytic" evidence="1">
    <location>
        <begin position="17"/>
        <end position="253"/>
    </location>
</feature>
<accession>A0A2V1DGJ6</accession>
<protein>
    <submittedName>
        <fullName evidence="2">Glycoside hydrolase family 128 protein</fullName>
    </submittedName>
</protein>